<dbReference type="EMBL" id="JAUSWH010000003">
    <property type="protein sequence ID" value="MDQ0455168.1"/>
    <property type="molecule type" value="Genomic_DNA"/>
</dbReference>
<feature type="domain" description="Metallo-beta-lactamase" evidence="1">
    <location>
        <begin position="40"/>
        <end position="216"/>
    </location>
</feature>
<dbReference type="Pfam" id="PF00753">
    <property type="entry name" value="Lactamase_B"/>
    <property type="match status" value="1"/>
</dbReference>
<dbReference type="InterPro" id="IPR050662">
    <property type="entry name" value="Sec-metab_biosynth-thioest"/>
</dbReference>
<dbReference type="InterPro" id="IPR001279">
    <property type="entry name" value="Metallo-B-lactamas"/>
</dbReference>
<gene>
    <name evidence="2" type="ORF">QO005_001498</name>
</gene>
<protein>
    <submittedName>
        <fullName evidence="2">Glyoxylase-like metal-dependent hydrolase (Beta-lactamase superfamily II)</fullName>
    </submittedName>
</protein>
<proteinExistence type="predicted"/>
<dbReference type="PANTHER" id="PTHR23131:SF0">
    <property type="entry name" value="ENDORIBONUCLEASE LACTB2"/>
    <property type="match status" value="1"/>
</dbReference>
<dbReference type="InterPro" id="IPR036388">
    <property type="entry name" value="WH-like_DNA-bd_sf"/>
</dbReference>
<dbReference type="CDD" id="cd16278">
    <property type="entry name" value="metallo-hydrolase-like_MBL-fold"/>
    <property type="match status" value="1"/>
</dbReference>
<dbReference type="SUPFAM" id="SSF56281">
    <property type="entry name" value="Metallo-hydrolase/oxidoreductase"/>
    <property type="match status" value="1"/>
</dbReference>
<dbReference type="SMART" id="SM00849">
    <property type="entry name" value="Lactamase_B"/>
    <property type="match status" value="1"/>
</dbReference>
<keyword evidence="3" id="KW-1185">Reference proteome</keyword>
<accession>A0ABU0IC05</accession>
<dbReference type="Proteomes" id="UP001235269">
    <property type="component" value="Unassembled WGS sequence"/>
</dbReference>
<name>A0ABU0IC05_9HYPH</name>
<evidence type="ECO:0000313" key="3">
    <source>
        <dbReference type="Proteomes" id="UP001235269"/>
    </source>
</evidence>
<sequence>MNASWRLAETYQPAHGEAVPLAPGVQRVTAGNVGAMTHQGTNSYIVGEKSVCVIDPGPEDEAHFQALLRALEGREVTHILVTHTHKDHSMLAPRLKAEKGGLLVAEGAHRLSRPLHPGEVNPFAKSSHMEFTPDLIVSDGALLQGDGWALETVLTPGHAANHACFALRELGVLFSGDHVMAWATSVVGPPDGSMAAYLASLDKLLARQDRFYLPGHGGPVTEPRALVSGMRTHRLTRERAILGRVRAGDHTIEAMVQSMYRGLEPGLLKPAALSVFAHLEDLVRKGEVVADGPACLDSSYYAV</sequence>
<dbReference type="Gene3D" id="1.10.10.10">
    <property type="entry name" value="Winged helix-like DNA-binding domain superfamily/Winged helix DNA-binding domain"/>
    <property type="match status" value="1"/>
</dbReference>
<comment type="caution">
    <text evidence="2">The sequence shown here is derived from an EMBL/GenBank/DDBJ whole genome shotgun (WGS) entry which is preliminary data.</text>
</comment>
<evidence type="ECO:0000313" key="2">
    <source>
        <dbReference type="EMBL" id="MDQ0455168.1"/>
    </source>
</evidence>
<dbReference type="Gene3D" id="3.60.15.10">
    <property type="entry name" value="Ribonuclease Z/Hydroxyacylglutathione hydrolase-like"/>
    <property type="match status" value="1"/>
</dbReference>
<dbReference type="RefSeq" id="WP_307157353.1">
    <property type="nucleotide sequence ID" value="NZ_JAUSWH010000003.1"/>
</dbReference>
<dbReference type="Pfam" id="PF17778">
    <property type="entry name" value="WHD_BLACT"/>
    <property type="match status" value="1"/>
</dbReference>
<dbReference type="PANTHER" id="PTHR23131">
    <property type="entry name" value="ENDORIBONUCLEASE LACTB2"/>
    <property type="match status" value="1"/>
</dbReference>
<reference evidence="2 3" key="1">
    <citation type="submission" date="2023-07" db="EMBL/GenBank/DDBJ databases">
        <title>Genomic Encyclopedia of Type Strains, Phase IV (KMG-IV): sequencing the most valuable type-strain genomes for metagenomic binning, comparative biology and taxonomic classification.</title>
        <authorList>
            <person name="Goeker M."/>
        </authorList>
    </citation>
    <scope>NUCLEOTIDE SEQUENCE [LARGE SCALE GENOMIC DNA]</scope>
    <source>
        <strain evidence="2 3">DSM 100301</strain>
    </source>
</reference>
<dbReference type="InterPro" id="IPR041516">
    <property type="entry name" value="LACTB2_WH"/>
</dbReference>
<dbReference type="InterPro" id="IPR036866">
    <property type="entry name" value="RibonucZ/Hydroxyglut_hydro"/>
</dbReference>
<evidence type="ECO:0000259" key="1">
    <source>
        <dbReference type="SMART" id="SM00849"/>
    </source>
</evidence>
<organism evidence="2 3">
    <name type="scientific">Rhizobium paknamense</name>
    <dbReference type="NCBI Taxonomy" id="1206817"/>
    <lineage>
        <taxon>Bacteria</taxon>
        <taxon>Pseudomonadati</taxon>
        <taxon>Pseudomonadota</taxon>
        <taxon>Alphaproteobacteria</taxon>
        <taxon>Hyphomicrobiales</taxon>
        <taxon>Rhizobiaceae</taxon>
        <taxon>Rhizobium/Agrobacterium group</taxon>
        <taxon>Rhizobium</taxon>
    </lineage>
</organism>